<gene>
    <name evidence="3" type="ORF">NBZ79_06585</name>
</gene>
<dbReference type="InterPro" id="IPR029058">
    <property type="entry name" value="AB_hydrolase_fold"/>
</dbReference>
<feature type="domain" description="BD-FAE-like" evidence="2">
    <location>
        <begin position="68"/>
        <end position="165"/>
    </location>
</feature>
<keyword evidence="4" id="KW-1185">Reference proteome</keyword>
<reference evidence="3" key="1">
    <citation type="submission" date="2022-06" db="EMBL/GenBank/DDBJ databases">
        <title>Sneathiella actinostolidae sp. nov., isolated from a sea anemonein the Western Pacific Ocean.</title>
        <authorList>
            <person name="Wei M.J."/>
        </authorList>
    </citation>
    <scope>NUCLEOTIDE SEQUENCE</scope>
    <source>
        <strain evidence="3">PHK-P5</strain>
    </source>
</reference>
<proteinExistence type="predicted"/>
<evidence type="ECO:0000256" key="1">
    <source>
        <dbReference type="ARBA" id="ARBA00022801"/>
    </source>
</evidence>
<dbReference type="PANTHER" id="PTHR48081:SF33">
    <property type="entry name" value="KYNURENINE FORMAMIDASE"/>
    <property type="match status" value="1"/>
</dbReference>
<dbReference type="Gene3D" id="3.40.50.1820">
    <property type="entry name" value="alpha/beta hydrolase"/>
    <property type="match status" value="1"/>
</dbReference>
<sequence>MRYDNLNREEIEALNVQYLPSRTVENMNDYIETAGARSALVRRTQPGHLDVLYGDSEKQMVDIFPADRPNAPVFIFIHGGYWRGGDKSFYSEIAPIFNEAGATVVLPNYDLCPAVTIQTIVRQMQLALKWVYENISRYNGDPDRLFLSGHSAGGHLTGMMMATDWARQFGLPANLLKGASPLSGLFDIMPHRYTDLQEDIRLTEQEALDNSPQNLALYCACPVICAVGGGEPASFLRQSQEFSEKCRDAGLAVEYLALDSDNHFDISDRLHDANDPLVGAILRQMGLNRATT</sequence>
<dbReference type="Proteomes" id="UP001056291">
    <property type="component" value="Chromosome"/>
</dbReference>
<evidence type="ECO:0000259" key="2">
    <source>
        <dbReference type="Pfam" id="PF20434"/>
    </source>
</evidence>
<evidence type="ECO:0000313" key="4">
    <source>
        <dbReference type="Proteomes" id="UP001056291"/>
    </source>
</evidence>
<dbReference type="Pfam" id="PF20434">
    <property type="entry name" value="BD-FAE"/>
    <property type="match status" value="1"/>
</dbReference>
<accession>A0ABY4W9R5</accession>
<name>A0ABY4W9R5_9PROT</name>
<dbReference type="GO" id="GO:0016787">
    <property type="term" value="F:hydrolase activity"/>
    <property type="evidence" value="ECO:0007669"/>
    <property type="project" value="UniProtKB-KW"/>
</dbReference>
<evidence type="ECO:0000313" key="3">
    <source>
        <dbReference type="EMBL" id="USG62642.1"/>
    </source>
</evidence>
<organism evidence="3 4">
    <name type="scientific">Sneathiella marina</name>
    <dbReference type="NCBI Taxonomy" id="2950108"/>
    <lineage>
        <taxon>Bacteria</taxon>
        <taxon>Pseudomonadati</taxon>
        <taxon>Pseudomonadota</taxon>
        <taxon>Alphaproteobacteria</taxon>
        <taxon>Sneathiellales</taxon>
        <taxon>Sneathiellaceae</taxon>
        <taxon>Sneathiella</taxon>
    </lineage>
</organism>
<dbReference type="InterPro" id="IPR050300">
    <property type="entry name" value="GDXG_lipolytic_enzyme"/>
</dbReference>
<dbReference type="InterPro" id="IPR049492">
    <property type="entry name" value="BD-FAE-like_dom"/>
</dbReference>
<dbReference type="EMBL" id="CP098747">
    <property type="protein sequence ID" value="USG62642.1"/>
    <property type="molecule type" value="Genomic_DNA"/>
</dbReference>
<dbReference type="PANTHER" id="PTHR48081">
    <property type="entry name" value="AB HYDROLASE SUPERFAMILY PROTEIN C4A8.06C"/>
    <property type="match status" value="1"/>
</dbReference>
<protein>
    <submittedName>
        <fullName evidence="3">Alpha/beta hydrolase</fullName>
    </submittedName>
</protein>
<dbReference type="RefSeq" id="WP_251936606.1">
    <property type="nucleotide sequence ID" value="NZ_CP098747.1"/>
</dbReference>
<dbReference type="SUPFAM" id="SSF53474">
    <property type="entry name" value="alpha/beta-Hydrolases"/>
    <property type="match status" value="1"/>
</dbReference>
<keyword evidence="1 3" id="KW-0378">Hydrolase</keyword>